<name>A0ACB9H9R3_CICIN</name>
<evidence type="ECO:0000313" key="1">
    <source>
        <dbReference type="EMBL" id="KAI3792061.1"/>
    </source>
</evidence>
<reference evidence="2" key="1">
    <citation type="journal article" date="2022" name="Mol. Ecol. Resour.">
        <title>The genomes of chicory, endive, great burdock and yacon provide insights into Asteraceae palaeo-polyploidization history and plant inulin production.</title>
        <authorList>
            <person name="Fan W."/>
            <person name="Wang S."/>
            <person name="Wang H."/>
            <person name="Wang A."/>
            <person name="Jiang F."/>
            <person name="Liu H."/>
            <person name="Zhao H."/>
            <person name="Xu D."/>
            <person name="Zhang Y."/>
        </authorList>
    </citation>
    <scope>NUCLEOTIDE SEQUENCE [LARGE SCALE GENOMIC DNA]</scope>
    <source>
        <strain evidence="2">cv. Punajuju</strain>
    </source>
</reference>
<gene>
    <name evidence="1" type="ORF">L2E82_05930</name>
</gene>
<reference evidence="1 2" key="2">
    <citation type="journal article" date="2022" name="Mol. Ecol. Resour.">
        <title>The genomes of chicory, endive, great burdock and yacon provide insights into Asteraceae paleo-polyploidization history and plant inulin production.</title>
        <authorList>
            <person name="Fan W."/>
            <person name="Wang S."/>
            <person name="Wang H."/>
            <person name="Wang A."/>
            <person name="Jiang F."/>
            <person name="Liu H."/>
            <person name="Zhao H."/>
            <person name="Xu D."/>
            <person name="Zhang Y."/>
        </authorList>
    </citation>
    <scope>NUCLEOTIDE SEQUENCE [LARGE SCALE GENOMIC DNA]</scope>
    <source>
        <strain evidence="2">cv. Punajuju</strain>
        <tissue evidence="1">Leaves</tissue>
    </source>
</reference>
<accession>A0ACB9H9R3</accession>
<evidence type="ECO:0000313" key="2">
    <source>
        <dbReference type="Proteomes" id="UP001055811"/>
    </source>
</evidence>
<protein>
    <submittedName>
        <fullName evidence="1">Uncharacterized protein</fullName>
    </submittedName>
</protein>
<proteinExistence type="predicted"/>
<comment type="caution">
    <text evidence="1">The sequence shown here is derived from an EMBL/GenBank/DDBJ whole genome shotgun (WGS) entry which is preliminary data.</text>
</comment>
<dbReference type="EMBL" id="CM042009">
    <property type="protein sequence ID" value="KAI3792061.1"/>
    <property type="molecule type" value="Genomic_DNA"/>
</dbReference>
<sequence length="99" mass="12154">MTLMGSDRATWRNIRFRLYFFHCIFYSVYIFIHFPQVTWKKRFESRCHSIHTNPFAFQTKKTHKERFRISLRSSKDPSVGFFTKPPFIYSWTFDLCLLL</sequence>
<organism evidence="1 2">
    <name type="scientific">Cichorium intybus</name>
    <name type="common">Chicory</name>
    <dbReference type="NCBI Taxonomy" id="13427"/>
    <lineage>
        <taxon>Eukaryota</taxon>
        <taxon>Viridiplantae</taxon>
        <taxon>Streptophyta</taxon>
        <taxon>Embryophyta</taxon>
        <taxon>Tracheophyta</taxon>
        <taxon>Spermatophyta</taxon>
        <taxon>Magnoliopsida</taxon>
        <taxon>eudicotyledons</taxon>
        <taxon>Gunneridae</taxon>
        <taxon>Pentapetalae</taxon>
        <taxon>asterids</taxon>
        <taxon>campanulids</taxon>
        <taxon>Asterales</taxon>
        <taxon>Asteraceae</taxon>
        <taxon>Cichorioideae</taxon>
        <taxon>Cichorieae</taxon>
        <taxon>Cichoriinae</taxon>
        <taxon>Cichorium</taxon>
    </lineage>
</organism>
<keyword evidence="2" id="KW-1185">Reference proteome</keyword>
<dbReference type="Proteomes" id="UP001055811">
    <property type="component" value="Linkage Group LG01"/>
</dbReference>